<gene>
    <name evidence="9" type="primary">pncA</name>
    <name evidence="9" type="ORF">SLAVMIC_00709</name>
</gene>
<dbReference type="EMBL" id="OU342829">
    <property type="protein sequence ID" value="CAG7581171.1"/>
    <property type="molecule type" value="Genomic_DNA"/>
</dbReference>
<name>A0A8D9CAG8_9VIRU</name>
<dbReference type="GO" id="GO:0046872">
    <property type="term" value="F:metal ion binding"/>
    <property type="evidence" value="ECO:0007669"/>
    <property type="project" value="UniProtKB-KW"/>
</dbReference>
<comment type="pathway">
    <text evidence="5">Cofactor biosynthesis; nicotinate biosynthesis; nicotinate from nicotinamide: step 1/1.</text>
</comment>
<dbReference type="CDD" id="cd00431">
    <property type="entry name" value="cysteine_hydrolases"/>
    <property type="match status" value="1"/>
</dbReference>
<keyword evidence="4 9" id="KW-0378">Hydrolase</keyword>
<evidence type="ECO:0000256" key="5">
    <source>
        <dbReference type="ARBA" id="ARBA00037900"/>
    </source>
</evidence>
<dbReference type="GO" id="GO:0008936">
    <property type="term" value="F:nicotinamidase activity"/>
    <property type="evidence" value="ECO:0007669"/>
    <property type="project" value="UniProtKB-EC"/>
</dbReference>
<feature type="domain" description="Isochorismatase-like" evidence="8">
    <location>
        <begin position="114"/>
        <end position="184"/>
    </location>
</feature>
<protein>
    <recommendedName>
        <fullName evidence="6">nicotinamidase</fullName>
        <ecNumber evidence="6">3.5.1.19</ecNumber>
    </recommendedName>
    <alternativeName>
        <fullName evidence="7">Nicotinamide deamidase</fullName>
    </alternativeName>
</protein>
<organism evidence="9">
    <name type="scientific">uncultured marine phage</name>
    <dbReference type="NCBI Taxonomy" id="707152"/>
    <lineage>
        <taxon>Viruses</taxon>
        <taxon>environmental samples</taxon>
    </lineage>
</organism>
<dbReference type="Gene3D" id="3.40.50.850">
    <property type="entry name" value="Isochorismatase-like"/>
    <property type="match status" value="1"/>
</dbReference>
<dbReference type="SUPFAM" id="SSF52499">
    <property type="entry name" value="Isochorismatase-like hydrolases"/>
    <property type="match status" value="1"/>
</dbReference>
<dbReference type="EC" id="3.5.1.19" evidence="6"/>
<accession>A0A8D9CAG8</accession>
<evidence type="ECO:0000259" key="8">
    <source>
        <dbReference type="Pfam" id="PF00857"/>
    </source>
</evidence>
<evidence type="ECO:0000256" key="1">
    <source>
        <dbReference type="ARBA" id="ARBA00006336"/>
    </source>
</evidence>
<evidence type="ECO:0000256" key="7">
    <source>
        <dbReference type="ARBA" id="ARBA00043224"/>
    </source>
</evidence>
<dbReference type="InterPro" id="IPR036380">
    <property type="entry name" value="Isochorismatase-like_sf"/>
</dbReference>
<dbReference type="InterPro" id="IPR052347">
    <property type="entry name" value="Isochorismatase_Nicotinamidase"/>
</dbReference>
<keyword evidence="3" id="KW-0479">Metal-binding</keyword>
<dbReference type="PANTHER" id="PTHR11080">
    <property type="entry name" value="PYRAZINAMIDASE/NICOTINAMIDASE"/>
    <property type="match status" value="1"/>
</dbReference>
<proteinExistence type="inferred from homology"/>
<comment type="similarity">
    <text evidence="1">Belongs to the isochorismatase family.</text>
</comment>
<evidence type="ECO:0000313" key="9">
    <source>
        <dbReference type="EMBL" id="CAG7581171.1"/>
    </source>
</evidence>
<dbReference type="Pfam" id="PF00857">
    <property type="entry name" value="Isochorismatase"/>
    <property type="match status" value="1"/>
</dbReference>
<reference evidence="9" key="1">
    <citation type="submission" date="2021-06" db="EMBL/GenBank/DDBJ databases">
        <authorList>
            <person name="Gannon L."/>
            <person name="Redgwell R T."/>
            <person name="Michniewski S."/>
            <person name="Harrison D C."/>
            <person name="Millard A."/>
        </authorList>
    </citation>
    <scope>NUCLEOTIDE SEQUENCE</scope>
</reference>
<evidence type="ECO:0000256" key="3">
    <source>
        <dbReference type="ARBA" id="ARBA00022723"/>
    </source>
</evidence>
<dbReference type="PANTHER" id="PTHR11080:SF2">
    <property type="entry name" value="LD05707P"/>
    <property type="match status" value="1"/>
</dbReference>
<evidence type="ECO:0000256" key="2">
    <source>
        <dbReference type="ARBA" id="ARBA00022642"/>
    </source>
</evidence>
<evidence type="ECO:0000256" key="6">
    <source>
        <dbReference type="ARBA" id="ARBA00039017"/>
    </source>
</evidence>
<keyword evidence="2" id="KW-0662">Pyridine nucleotide biosynthesis</keyword>
<sequence>MKAINRNTTVFWNVDTQIDFMDSDGALYVEGAEEIKPTLKSLTDFAKENNIRVINTMDWHYKDSEELSKEPDFATTFPPHCMADTTGATYVLETEPEDSYVIDWSINMGLQFLPNKRNITIRKDKFDVFEGNPNSSRVVDILKKGGIDTVVVYGVAENVCVNCAVNGLVERGLNVVVVEDGIKGLPNIESPKPFWVESGVELINFEDLSLSE</sequence>
<dbReference type="InterPro" id="IPR000868">
    <property type="entry name" value="Isochorismatase-like_dom"/>
</dbReference>
<evidence type="ECO:0000256" key="4">
    <source>
        <dbReference type="ARBA" id="ARBA00022801"/>
    </source>
</evidence>
<dbReference type="GO" id="GO:0019363">
    <property type="term" value="P:pyridine nucleotide biosynthetic process"/>
    <property type="evidence" value="ECO:0007669"/>
    <property type="project" value="UniProtKB-KW"/>
</dbReference>